<dbReference type="Proteomes" id="UP000708208">
    <property type="component" value="Unassembled WGS sequence"/>
</dbReference>
<feature type="non-terminal residue" evidence="1">
    <location>
        <position position="1"/>
    </location>
</feature>
<dbReference type="AlphaFoldDB" id="A0A8J2PER1"/>
<protein>
    <recommendedName>
        <fullName evidence="3">Fibronectin type-III domain-containing protein</fullName>
    </recommendedName>
</protein>
<evidence type="ECO:0008006" key="3">
    <source>
        <dbReference type="Google" id="ProtNLM"/>
    </source>
</evidence>
<gene>
    <name evidence="1" type="ORF">AFUS01_LOCUS29445</name>
</gene>
<proteinExistence type="predicted"/>
<comment type="caution">
    <text evidence="1">The sequence shown here is derived from an EMBL/GenBank/DDBJ whole genome shotgun (WGS) entry which is preliminary data.</text>
</comment>
<name>A0A8J2PER1_9HEXA</name>
<keyword evidence="2" id="KW-1185">Reference proteome</keyword>
<evidence type="ECO:0000313" key="1">
    <source>
        <dbReference type="EMBL" id="CAG7818968.1"/>
    </source>
</evidence>
<reference evidence="1" key="1">
    <citation type="submission" date="2021-06" db="EMBL/GenBank/DDBJ databases">
        <authorList>
            <person name="Hodson N. C."/>
            <person name="Mongue J. A."/>
            <person name="Jaron S. K."/>
        </authorList>
    </citation>
    <scope>NUCLEOTIDE SEQUENCE</scope>
</reference>
<sequence>LNFSYPDLYIKWRLKKDSSWTTIYPEEDENFYALTNLTCGSSYQILLGNYDGIREYFHTKPVEATTLNQALPSLSQEEILVRLNSTAATLRFHPWIYANCPASGISIEMKEKSEAQWSLLYFTHTPFEVSIISSCHININLSISVANKNSSFHPCSTLKKCEQLWL</sequence>
<accession>A0A8J2PER1</accession>
<dbReference type="EMBL" id="CAJVCH010435381">
    <property type="protein sequence ID" value="CAG7818968.1"/>
    <property type="molecule type" value="Genomic_DNA"/>
</dbReference>
<organism evidence="1 2">
    <name type="scientific">Allacma fusca</name>
    <dbReference type="NCBI Taxonomy" id="39272"/>
    <lineage>
        <taxon>Eukaryota</taxon>
        <taxon>Metazoa</taxon>
        <taxon>Ecdysozoa</taxon>
        <taxon>Arthropoda</taxon>
        <taxon>Hexapoda</taxon>
        <taxon>Collembola</taxon>
        <taxon>Symphypleona</taxon>
        <taxon>Sminthuridae</taxon>
        <taxon>Allacma</taxon>
    </lineage>
</organism>
<evidence type="ECO:0000313" key="2">
    <source>
        <dbReference type="Proteomes" id="UP000708208"/>
    </source>
</evidence>